<proteinExistence type="predicted"/>
<sequence length="200" mass="22832">MKIKITIILLLAIVVSAFTINKQEKIVKVEEFQKEADTLGLKFVMPENYKETVVKKNRDLWYSFAIKNKNADFEIRYTIRSLKPQIEEYEKCKLDKNCLMVNPNNIYKGTTMANVLNMTAGQGAEIGPFPAEAVKSEFNADAGGSAFFEFNCEFGKGYKYGQMVFLHKENVADVIITYLSNDVDVHSNLMMEPFHALIFK</sequence>
<dbReference type="RefSeq" id="WP_129751136.1">
    <property type="nucleotide sequence ID" value="NZ_JUIW01000006.1"/>
</dbReference>
<accession>A0A444WAR1</accession>
<gene>
    <name evidence="1" type="ORF">NU09_2010</name>
</gene>
<protein>
    <submittedName>
        <fullName evidence="1">Putative lipoprotein</fullName>
    </submittedName>
</protein>
<dbReference type="EMBL" id="JUIW01000006">
    <property type="protein sequence ID" value="RYJ42911.1"/>
    <property type="molecule type" value="Genomic_DNA"/>
</dbReference>
<keyword evidence="2" id="KW-1185">Reference proteome</keyword>
<evidence type="ECO:0000313" key="1">
    <source>
        <dbReference type="EMBL" id="RYJ42911.1"/>
    </source>
</evidence>
<dbReference type="AlphaFoldDB" id="A0A444WAR1"/>
<keyword evidence="1" id="KW-0449">Lipoprotein</keyword>
<name>A0A444WAR1_9FLAO</name>
<comment type="caution">
    <text evidence="1">The sequence shown here is derived from an EMBL/GenBank/DDBJ whole genome shotgun (WGS) entry which is preliminary data.</text>
</comment>
<reference evidence="1 2" key="1">
    <citation type="submission" date="2014-12" db="EMBL/GenBank/DDBJ databases">
        <title>Genome sequence of Flavobacterium beibuense RSKm HC5.</title>
        <authorList>
            <person name="Kim J.F."/>
            <person name="Song J.Y."/>
            <person name="Kwak M.-J."/>
            <person name="Lee S.-W."/>
        </authorList>
    </citation>
    <scope>NUCLEOTIDE SEQUENCE [LARGE SCALE GENOMIC DNA]</scope>
    <source>
        <strain evidence="1 2">RSKm HC5</strain>
    </source>
</reference>
<organism evidence="1 2">
    <name type="scientific">Flavobacterium beibuense</name>
    <dbReference type="NCBI Taxonomy" id="657326"/>
    <lineage>
        <taxon>Bacteria</taxon>
        <taxon>Pseudomonadati</taxon>
        <taxon>Bacteroidota</taxon>
        <taxon>Flavobacteriia</taxon>
        <taxon>Flavobacteriales</taxon>
        <taxon>Flavobacteriaceae</taxon>
        <taxon>Flavobacterium</taxon>
    </lineage>
</organism>
<evidence type="ECO:0000313" key="2">
    <source>
        <dbReference type="Proteomes" id="UP000289775"/>
    </source>
</evidence>
<dbReference type="Proteomes" id="UP000289775">
    <property type="component" value="Unassembled WGS sequence"/>
</dbReference>
<dbReference type="OrthoDB" id="662975at2"/>